<dbReference type="SUPFAM" id="SSF52540">
    <property type="entry name" value="P-loop containing nucleoside triphosphate hydrolases"/>
    <property type="match status" value="1"/>
</dbReference>
<keyword evidence="2" id="KW-0547">Nucleotide-binding</keyword>
<organism evidence="2 3">
    <name type="scientific">Aphanizomenon flos-aquae LD13</name>
    <dbReference type="NCBI Taxonomy" id="1710894"/>
    <lineage>
        <taxon>Bacteria</taxon>
        <taxon>Bacillati</taxon>
        <taxon>Cyanobacteriota</taxon>
        <taxon>Cyanophyceae</taxon>
        <taxon>Nostocales</taxon>
        <taxon>Aphanizomenonaceae</taxon>
        <taxon>Aphanizomenon</taxon>
    </lineage>
</organism>
<name>A0A1B7W234_APHFL</name>
<sequence length="1284" mass="146312">MQISFLDQASLWGQVFEIAVKRGVLQKLIHEKLLVDDHPVVEHWRNSKNADIKNQLIKSLKLTDENSQAWVESMVRHLLVLGYGLGWTTMRECLKQTPISKLKLAAIWCPLVLPGEQKQIDSKEEREKTAQEFKQAFNLPGNPDSGLVNQGEPARADFLLWLSPDENSTTKKRDHFIFCFEFSYNVPSKLADFSHENAHREEVSRYARYIDSRGVFSRVCAEVEGEEFSIASDIKNHLLPFSGSDKPLYKLCQASSYTERLIHLLKTKGKLEGACVTRAIAITSNGCESIAANFNNQPDTRIELMKSLGEAYRKFSKRENNIPDYLNKEILVVFTRLVKSLPGDFKNQAKQLIPEPNLETNISYRFEENIEGFYNSNQEVSRENIILAVEETEALHKFFNGNPQDHFIKELPQTEKIQLRKVHESAVIASLKSAQTGKINVIALEGNPGIGKTTAVVKFLEKQSEGFMFLYISPRVVINRDVTDKLARKNGNYSGIATLTTNANLINLAPKWYKENYNSKRFIDSAVVFDGVENLNLPDGKTIFITPAQEHEIDAKIVSATKAKNALNERDYKIESIHRPGVLKTLATSARKLLELNPKINQLVITAATQGYRSLDNKTTINALEELFKSKADSKPGIRERSDFSQRIPTIIVMVDEVTGDGAGALFVHKLEEWLHKQFIEYFQGKSPFKVILIMADASLSNEVILNNYLSHNKAPDKVLLSKSRGNEPFRMTGTNVKVGLRKYPTVHIMTNSYPASQLTIEYSMQLAKVTPGLAKDGRKQTIRQAIRGTLDAENLNNAYKEIANGLKKGAEQLIFFAQDKAFLRQLRSRLIEGKDALCKSQDIAILDHSILPHERLELVKENTRDKKRVFLMTSSGARGVSFPKTDWIIATIPRFNIESALMEVAQLIYRGRGMYTDSETGLQVSGDNKNRRLVMLINDCIIKDDIEDNTEDKKRDFTRRWLRQSSDLLTLLMMLRSTIYTRIKGDAGLKKQKIAFVPVGSIGDEELLHLMSDDLQSFLQEARVFIYDDHSDDHKGTVKKTQQLIKEIFANFKLEGRAPDRNTRSYTEYHTLEAFVQVVSKNSSQLLPSLENTDLIIPENLTCIGTFWIEDWGKRKIGETFTFEGWRKNTGRKIDELLSKLWVICNEKSDFPPKIKRPARELYIILKQEKEALTQEYSTLQNLQTENIIVSIPLDYPHFWHKQELDTPKQRLEDPESWQKSLGKTLTPQGLVMPVIAKYDGIPWVAVAGRKVFDQLETTFSDRYFMISSELNLLNTILLEDNL</sequence>
<gene>
    <name evidence="2" type="ORF">AN481_00840</name>
</gene>
<dbReference type="InterPro" id="IPR001650">
    <property type="entry name" value="Helicase_C-like"/>
</dbReference>
<dbReference type="InterPro" id="IPR027417">
    <property type="entry name" value="P-loop_NTPase"/>
</dbReference>
<evidence type="ECO:0000313" key="3">
    <source>
        <dbReference type="Proteomes" id="UP000092382"/>
    </source>
</evidence>
<dbReference type="PATRIC" id="fig|1710894.3.peg.3528"/>
<keyword evidence="2" id="KW-0378">Hydrolase</keyword>
<dbReference type="Gene3D" id="3.40.50.300">
    <property type="entry name" value="P-loop containing nucleotide triphosphate hydrolases"/>
    <property type="match status" value="2"/>
</dbReference>
<dbReference type="Proteomes" id="UP000092382">
    <property type="component" value="Unassembled WGS sequence"/>
</dbReference>
<keyword evidence="2" id="KW-0347">Helicase</keyword>
<proteinExistence type="predicted"/>
<protein>
    <submittedName>
        <fullName evidence="2">Helicase</fullName>
    </submittedName>
</protein>
<feature type="domain" description="Helicase C-terminal" evidence="1">
    <location>
        <begin position="795"/>
        <end position="959"/>
    </location>
</feature>
<keyword evidence="2" id="KW-0067">ATP-binding</keyword>
<evidence type="ECO:0000259" key="1">
    <source>
        <dbReference type="PROSITE" id="PS51194"/>
    </source>
</evidence>
<dbReference type="GO" id="GO:0004386">
    <property type="term" value="F:helicase activity"/>
    <property type="evidence" value="ECO:0007669"/>
    <property type="project" value="UniProtKB-KW"/>
</dbReference>
<evidence type="ECO:0000313" key="2">
    <source>
        <dbReference type="EMBL" id="OBQ27341.1"/>
    </source>
</evidence>
<dbReference type="STRING" id="1803587.GCA_001593825_02204"/>
<reference evidence="2 3" key="1">
    <citation type="submission" date="2015-09" db="EMBL/GenBank/DDBJ databases">
        <title>Whole genome shotgun sequence assembly of Aphanizomenon flos-aquae UKL13.</title>
        <authorList>
            <person name="Driscoll C."/>
        </authorList>
    </citation>
    <scope>NUCLEOTIDE SEQUENCE [LARGE SCALE GENOMIC DNA]</scope>
    <source>
        <strain evidence="2">MDT13</strain>
    </source>
</reference>
<accession>A0A1B7W234</accession>
<comment type="caution">
    <text evidence="2">The sequence shown here is derived from an EMBL/GenBank/DDBJ whole genome shotgun (WGS) entry which is preliminary data.</text>
</comment>
<dbReference type="PROSITE" id="PS51194">
    <property type="entry name" value="HELICASE_CTER"/>
    <property type="match status" value="1"/>
</dbReference>
<dbReference type="EMBL" id="LJOY01000002">
    <property type="protein sequence ID" value="OBQ27341.1"/>
    <property type="molecule type" value="Genomic_DNA"/>
</dbReference>